<dbReference type="OrthoDB" id="18193at2759"/>
<evidence type="ECO:0000259" key="1">
    <source>
        <dbReference type="Pfam" id="PF16035"/>
    </source>
</evidence>
<dbReference type="GO" id="GO:0016872">
    <property type="term" value="F:intramolecular lyase activity"/>
    <property type="evidence" value="ECO:0007669"/>
    <property type="project" value="InterPro"/>
</dbReference>
<dbReference type="Proteomes" id="UP000053477">
    <property type="component" value="Unassembled WGS sequence"/>
</dbReference>
<dbReference type="PANTHER" id="PTHR47284:SF3">
    <property type="entry name" value="FATTY-ACID-BINDING PROTEIN 2"/>
    <property type="match status" value="1"/>
</dbReference>
<name>A0A0H2SFD6_9AGAM</name>
<accession>A0A0H2SFD6</accession>
<feature type="domain" description="Chalcone isomerase" evidence="1">
    <location>
        <begin position="99"/>
        <end position="126"/>
    </location>
</feature>
<dbReference type="PANTHER" id="PTHR47284">
    <property type="entry name" value="FATTY-ACID-BINDING PROTEIN 2"/>
    <property type="match status" value="1"/>
</dbReference>
<dbReference type="InterPro" id="IPR016087">
    <property type="entry name" value="Chalcone_isomerase"/>
</dbReference>
<dbReference type="Gene3D" id="3.50.70.10">
    <property type="match status" value="1"/>
</dbReference>
<organism evidence="2 3">
    <name type="scientific">Schizopora paradoxa</name>
    <dbReference type="NCBI Taxonomy" id="27342"/>
    <lineage>
        <taxon>Eukaryota</taxon>
        <taxon>Fungi</taxon>
        <taxon>Dikarya</taxon>
        <taxon>Basidiomycota</taxon>
        <taxon>Agaricomycotina</taxon>
        <taxon>Agaricomycetes</taxon>
        <taxon>Hymenochaetales</taxon>
        <taxon>Schizoporaceae</taxon>
        <taxon>Schizopora</taxon>
    </lineage>
</organism>
<dbReference type="InterPro" id="IPR036298">
    <property type="entry name" value="Chalcone_isomerase_sf"/>
</dbReference>
<gene>
    <name evidence="2" type="ORF">SCHPADRAFT_934335</name>
</gene>
<dbReference type="Pfam" id="PF16035">
    <property type="entry name" value="Chalcone_2"/>
    <property type="match status" value="2"/>
</dbReference>
<dbReference type="SUPFAM" id="SSF54626">
    <property type="entry name" value="Chalcone isomerase"/>
    <property type="match status" value="1"/>
</dbReference>
<dbReference type="EMBL" id="KQ085882">
    <property type="protein sequence ID" value="KLO20493.1"/>
    <property type="molecule type" value="Genomic_DNA"/>
</dbReference>
<keyword evidence="3" id="KW-1185">Reference proteome</keyword>
<proteinExistence type="predicted"/>
<evidence type="ECO:0000313" key="2">
    <source>
        <dbReference type="EMBL" id="KLO20493.1"/>
    </source>
</evidence>
<reference evidence="2 3" key="1">
    <citation type="submission" date="2015-04" db="EMBL/GenBank/DDBJ databases">
        <title>Complete genome sequence of Schizopora paradoxa KUC8140, a cosmopolitan wood degrader in East Asia.</title>
        <authorList>
            <consortium name="DOE Joint Genome Institute"/>
            <person name="Min B."/>
            <person name="Park H."/>
            <person name="Jang Y."/>
            <person name="Kim J.-J."/>
            <person name="Kim K.H."/>
            <person name="Pangilinan J."/>
            <person name="Lipzen A."/>
            <person name="Riley R."/>
            <person name="Grigoriev I.V."/>
            <person name="Spatafora J.W."/>
            <person name="Choi I.-G."/>
        </authorList>
    </citation>
    <scope>NUCLEOTIDE SEQUENCE [LARGE SCALE GENOMIC DNA]</scope>
    <source>
        <strain evidence="2 3">KUC8140</strain>
    </source>
</reference>
<feature type="domain" description="Chalcone isomerase" evidence="1">
    <location>
        <begin position="147"/>
        <end position="269"/>
    </location>
</feature>
<dbReference type="InParanoid" id="A0A0H2SFD6"/>
<evidence type="ECO:0000313" key="3">
    <source>
        <dbReference type="Proteomes" id="UP000053477"/>
    </source>
</evidence>
<protein>
    <recommendedName>
        <fullName evidence="1">Chalcone isomerase domain-containing protein</fullName>
    </recommendedName>
</protein>
<dbReference type="InterPro" id="IPR016088">
    <property type="entry name" value="Chalcone_isomerase_3-sand"/>
</dbReference>
<dbReference type="STRING" id="27342.A0A0H2SFD6"/>
<dbReference type="AlphaFoldDB" id="A0A0H2SFD6"/>
<sequence>MNLIVSSSSLRRFTASSPAKSLKSLSTRTSNIGRTVAFAALASITLATVVQIRSEALLDSGVIEASTAAAEANIRTDPDSGLSFPETLVIPSKARFPPFTLVGLGVRKVSFLGIKVYSVGFYADLSNPSLKVPENLPTEEKLEYIVRNTACVLRIIPTRSTSYTHLRDGFMRTLQARMTAALKSGTLSPDEAEEAQSPLRKLKSAFPNTPLAKGDTLDIILAAPPKAADTPRSLIIRGLGSVENNWVAREFVLAYFAGTGISPPMKKSAMDAIESGILLTT</sequence>